<organism evidence="4 5">
    <name type="scientific">Monoraphidium neglectum</name>
    <dbReference type="NCBI Taxonomy" id="145388"/>
    <lineage>
        <taxon>Eukaryota</taxon>
        <taxon>Viridiplantae</taxon>
        <taxon>Chlorophyta</taxon>
        <taxon>core chlorophytes</taxon>
        <taxon>Chlorophyceae</taxon>
        <taxon>CS clade</taxon>
        <taxon>Sphaeropleales</taxon>
        <taxon>Selenastraceae</taxon>
        <taxon>Monoraphidium</taxon>
    </lineage>
</organism>
<feature type="compositionally biased region" description="Gly residues" evidence="1">
    <location>
        <begin position="19"/>
        <end position="31"/>
    </location>
</feature>
<dbReference type="RefSeq" id="XP_013894142.1">
    <property type="nucleotide sequence ID" value="XM_014038688.1"/>
</dbReference>
<protein>
    <recommendedName>
        <fullName evidence="3">DUF1995 domain-containing protein</fullName>
    </recommendedName>
</protein>
<dbReference type="AlphaFoldDB" id="A0A0D2J5H7"/>
<dbReference type="Proteomes" id="UP000054498">
    <property type="component" value="Unassembled WGS sequence"/>
</dbReference>
<keyword evidence="2" id="KW-0812">Transmembrane</keyword>
<feature type="region of interest" description="Disordered" evidence="1">
    <location>
        <begin position="155"/>
        <end position="194"/>
    </location>
</feature>
<feature type="compositionally biased region" description="Low complexity" evidence="1">
    <location>
        <begin position="156"/>
        <end position="191"/>
    </location>
</feature>
<feature type="domain" description="DUF1995" evidence="3">
    <location>
        <begin position="371"/>
        <end position="535"/>
    </location>
</feature>
<dbReference type="EMBL" id="KK103685">
    <property type="protein sequence ID" value="KIY95122.1"/>
    <property type="molecule type" value="Genomic_DNA"/>
</dbReference>
<name>A0A0D2J5H7_9CHLO</name>
<feature type="transmembrane region" description="Helical" evidence="2">
    <location>
        <begin position="205"/>
        <end position="227"/>
    </location>
</feature>
<dbReference type="KEGG" id="mng:MNEG_12840"/>
<feature type="region of interest" description="Disordered" evidence="1">
    <location>
        <begin position="231"/>
        <end position="309"/>
    </location>
</feature>
<feature type="region of interest" description="Disordered" evidence="1">
    <location>
        <begin position="123"/>
        <end position="143"/>
    </location>
</feature>
<evidence type="ECO:0000313" key="5">
    <source>
        <dbReference type="Proteomes" id="UP000054498"/>
    </source>
</evidence>
<dbReference type="InterPro" id="IPR018962">
    <property type="entry name" value="DUF1995"/>
</dbReference>
<reference evidence="4 5" key="1">
    <citation type="journal article" date="2013" name="BMC Genomics">
        <title>Reconstruction of the lipid metabolism for the microalga Monoraphidium neglectum from its genome sequence reveals characteristics suitable for biofuel production.</title>
        <authorList>
            <person name="Bogen C."/>
            <person name="Al-Dilaimi A."/>
            <person name="Albersmeier A."/>
            <person name="Wichmann J."/>
            <person name="Grundmann M."/>
            <person name="Rupp O."/>
            <person name="Lauersen K.J."/>
            <person name="Blifernez-Klassen O."/>
            <person name="Kalinowski J."/>
            <person name="Goesmann A."/>
            <person name="Mussgnug J.H."/>
            <person name="Kruse O."/>
        </authorList>
    </citation>
    <scope>NUCLEOTIDE SEQUENCE [LARGE SCALE GENOMIC DNA]</scope>
    <source>
        <strain evidence="4 5">SAG 48.87</strain>
    </source>
</reference>
<evidence type="ECO:0000259" key="3">
    <source>
        <dbReference type="Pfam" id="PF09353"/>
    </source>
</evidence>
<dbReference type="PANTHER" id="PTHR34051">
    <property type="entry name" value="PROTEIN LOW PSII ACCUMULATION 3, CHLOROPLASTIC"/>
    <property type="match status" value="1"/>
</dbReference>
<keyword evidence="5" id="KW-1185">Reference proteome</keyword>
<gene>
    <name evidence="4" type="ORF">MNEG_12840</name>
</gene>
<dbReference type="OrthoDB" id="2082at2759"/>
<feature type="region of interest" description="Disordered" evidence="1">
    <location>
        <begin position="13"/>
        <end position="58"/>
    </location>
</feature>
<keyword evidence="2" id="KW-1133">Transmembrane helix</keyword>
<evidence type="ECO:0000256" key="1">
    <source>
        <dbReference type="SAM" id="MobiDB-lite"/>
    </source>
</evidence>
<proteinExistence type="predicted"/>
<feature type="compositionally biased region" description="Low complexity" evidence="1">
    <location>
        <begin position="124"/>
        <end position="135"/>
    </location>
</feature>
<evidence type="ECO:0000313" key="4">
    <source>
        <dbReference type="EMBL" id="KIY95122.1"/>
    </source>
</evidence>
<evidence type="ECO:0000256" key="2">
    <source>
        <dbReference type="SAM" id="Phobius"/>
    </source>
</evidence>
<dbReference type="InterPro" id="IPR044687">
    <property type="entry name" value="LPA3"/>
</dbReference>
<dbReference type="PANTHER" id="PTHR34051:SF2">
    <property type="entry name" value="PROTEIN LPA3"/>
    <property type="match status" value="1"/>
</dbReference>
<dbReference type="STRING" id="145388.A0A0D2J5H7"/>
<keyword evidence="2" id="KW-0472">Membrane</keyword>
<accession>A0A0D2J5H7</accession>
<sequence>MAGSFEMALAPVPSAAAQGSGGDGTAGGGGATSSSSSVLHPTVGGSLELASSRRPGPGFTGSYDWRGSLLMTPNPFAVWATAAAAAGAGGGSVQRRRGLLQQADPWTSSLVVPVQGPVAVNEWGAAPAPSSASSSSGGGSGSNVLIDKDGSIQLLGDDSATAPPADSPGPAAGGNSSAGGNSTTGRAGAAAPLAQRPKALSTRNLVVIIAASTAGLLALASCGVLAAKAAARRRRRRRDKEEAARLRLRNGQPAPDFQIPDPVAELGQPGGAAGSANGERRGSQGPAHAALPSSRGSEERRHSSSLSGSLFSSSGAKIVMLFGALGFGFHGHRGTLPGARYASTRRGLAARAAAEASESAATASGRMTYRPESYAELVSDAAAALLQGVNAGLKRMEVEFPPIPTNIDAYKGSSDLFIDSNVQLALAAAKKVAAAGKRVHVLVPDLGEYGRSYKIFRPAIEQIGGGVTLGHLKEALKGPDLLNSFQSIFVGGGAPDPAPAGEAADVFIVTNISCVELPMFETYVNEVAKGRPVVTW</sequence>
<dbReference type="Pfam" id="PF09353">
    <property type="entry name" value="DUF1995"/>
    <property type="match status" value="1"/>
</dbReference>
<dbReference type="GeneID" id="25730243"/>